<keyword evidence="13" id="KW-0206">Cytoskeleton</keyword>
<dbReference type="InterPro" id="IPR027417">
    <property type="entry name" value="P-loop_NTPase"/>
</dbReference>
<evidence type="ECO:0000313" key="18">
    <source>
        <dbReference type="Proteomes" id="UP000663855"/>
    </source>
</evidence>
<evidence type="ECO:0000256" key="15">
    <source>
        <dbReference type="SAM" id="MobiDB-lite"/>
    </source>
</evidence>
<keyword evidence="12" id="KW-0505">Motor protein</keyword>
<feature type="compositionally biased region" description="Basic and acidic residues" evidence="15">
    <location>
        <begin position="1"/>
        <end position="26"/>
    </location>
</feature>
<keyword evidence="6" id="KW-0217">Developmental protein</keyword>
<dbReference type="InterPro" id="IPR022780">
    <property type="entry name" value="Dynein_light_int_chain"/>
</dbReference>
<reference evidence="16" key="1">
    <citation type="submission" date="2021-02" db="EMBL/GenBank/DDBJ databases">
        <authorList>
            <person name="Nowell W R."/>
        </authorList>
    </citation>
    <scope>NUCLEOTIDE SEQUENCE</scope>
</reference>
<dbReference type="EMBL" id="CAJNOV010005988">
    <property type="protein sequence ID" value="CAF1232148.1"/>
    <property type="molecule type" value="Genomic_DNA"/>
</dbReference>
<keyword evidence="7" id="KW-0963">Cytoplasm</keyword>
<dbReference type="PANTHER" id="PTHR13236:SF0">
    <property type="entry name" value="CYTOPLASMIC DYNEIN 2 LIGHT INTERMEDIATE CHAIN 1"/>
    <property type="match status" value="1"/>
</dbReference>
<keyword evidence="9" id="KW-0970">Cilium biogenesis/degradation</keyword>
<evidence type="ECO:0000256" key="9">
    <source>
        <dbReference type="ARBA" id="ARBA00022794"/>
    </source>
</evidence>
<protein>
    <recommendedName>
        <fullName evidence="5">Cytoplasmic dynein 2 light intermediate chain 1</fullName>
    </recommendedName>
</protein>
<dbReference type="GO" id="GO:0005813">
    <property type="term" value="C:centrosome"/>
    <property type="evidence" value="ECO:0007669"/>
    <property type="project" value="UniProtKB-SubCell"/>
</dbReference>
<dbReference type="GO" id="GO:0035735">
    <property type="term" value="P:intraciliary transport involved in cilium assembly"/>
    <property type="evidence" value="ECO:0007669"/>
    <property type="project" value="InterPro"/>
</dbReference>
<dbReference type="SUPFAM" id="SSF52540">
    <property type="entry name" value="P-loop containing nucleoside triphosphate hydrolases"/>
    <property type="match status" value="1"/>
</dbReference>
<evidence type="ECO:0000256" key="5">
    <source>
        <dbReference type="ARBA" id="ARBA00018863"/>
    </source>
</evidence>
<dbReference type="GO" id="GO:0005874">
    <property type="term" value="C:microtubule"/>
    <property type="evidence" value="ECO:0007669"/>
    <property type="project" value="UniProtKB-KW"/>
</dbReference>
<dbReference type="GO" id="GO:0005930">
    <property type="term" value="C:axoneme"/>
    <property type="evidence" value="ECO:0007669"/>
    <property type="project" value="UniProtKB-SubCell"/>
</dbReference>
<comment type="caution">
    <text evidence="16">The sequence shown here is derived from an EMBL/GenBank/DDBJ whole genome shotgun (WGS) entry which is preliminary data.</text>
</comment>
<evidence type="ECO:0000256" key="8">
    <source>
        <dbReference type="ARBA" id="ARBA00022701"/>
    </source>
</evidence>
<evidence type="ECO:0000256" key="6">
    <source>
        <dbReference type="ARBA" id="ARBA00022473"/>
    </source>
</evidence>
<dbReference type="Proteomes" id="UP000663834">
    <property type="component" value="Unassembled WGS sequence"/>
</dbReference>
<name>A0A814YQZ7_9BILA</name>
<dbReference type="InterPro" id="IPR040045">
    <property type="entry name" value="DYNC2LI1"/>
</dbReference>
<dbReference type="OrthoDB" id="10263060at2759"/>
<proteinExistence type="inferred from homology"/>
<gene>
    <name evidence="16" type="ORF">CJN711_LOCUS13555</name>
    <name evidence="17" type="ORF">KQP761_LOCUS34617</name>
</gene>
<organism evidence="16 18">
    <name type="scientific">Rotaria magnacalcarata</name>
    <dbReference type="NCBI Taxonomy" id="392030"/>
    <lineage>
        <taxon>Eukaryota</taxon>
        <taxon>Metazoa</taxon>
        <taxon>Spiralia</taxon>
        <taxon>Gnathifera</taxon>
        <taxon>Rotifera</taxon>
        <taxon>Eurotatoria</taxon>
        <taxon>Bdelloidea</taxon>
        <taxon>Philodinida</taxon>
        <taxon>Philodinidae</taxon>
        <taxon>Rotaria</taxon>
    </lineage>
</organism>
<evidence type="ECO:0000256" key="13">
    <source>
        <dbReference type="ARBA" id="ARBA00023212"/>
    </source>
</evidence>
<dbReference type="GO" id="GO:0045504">
    <property type="term" value="F:dynein heavy chain binding"/>
    <property type="evidence" value="ECO:0007669"/>
    <property type="project" value="TreeGrafter"/>
</dbReference>
<keyword evidence="8" id="KW-0493">Microtubule</keyword>
<keyword evidence="11" id="KW-0969">Cilium</keyword>
<dbReference type="GO" id="GO:0005868">
    <property type="term" value="C:cytoplasmic dynein complex"/>
    <property type="evidence" value="ECO:0007669"/>
    <property type="project" value="InterPro"/>
</dbReference>
<feature type="region of interest" description="Disordered" evidence="15">
    <location>
        <begin position="1"/>
        <end position="36"/>
    </location>
</feature>
<dbReference type="PANTHER" id="PTHR13236">
    <property type="entry name" value="DYNEIN 2 LIGHT INTERMEDIATE CHAIN, ISOFORM 2"/>
    <property type="match status" value="1"/>
</dbReference>
<dbReference type="EMBL" id="CAJNOW010019480">
    <property type="protein sequence ID" value="CAF1672723.1"/>
    <property type="molecule type" value="Genomic_DNA"/>
</dbReference>
<evidence type="ECO:0000256" key="1">
    <source>
        <dbReference type="ARBA" id="ARBA00004120"/>
    </source>
</evidence>
<dbReference type="GO" id="GO:0036064">
    <property type="term" value="C:ciliary basal body"/>
    <property type="evidence" value="ECO:0007669"/>
    <property type="project" value="TreeGrafter"/>
</dbReference>
<dbReference type="Proteomes" id="UP000663855">
    <property type="component" value="Unassembled WGS sequence"/>
</dbReference>
<dbReference type="GO" id="GO:0035721">
    <property type="term" value="P:intraciliary retrograde transport"/>
    <property type="evidence" value="ECO:0007669"/>
    <property type="project" value="InterPro"/>
</dbReference>
<dbReference type="AlphaFoldDB" id="A0A814YQZ7"/>
<keyword evidence="14" id="KW-0966">Cell projection</keyword>
<sequence length="378" mass="42685">MSKKNQANDDKKHDDDFYGGRKREETDLGGGGGGGKSLWDAAREIAASREKAETLPTESNTILFVGSQTGGKTTMILRYLERTNEAAKPTIALDYNYAKKPKTIDTIGKDIGHIWELGDGTSLTKLIDVVLTAETIGNASVVLVLDLSQPQELWNTYQILYDTIAKRVKYCISEAAKQNPNIKEKLKESILKRLGSTIRPEKHDIEPLRIPLLIIGSKYDLFQTLEPDAKKSIIKTLRFLTYYHGATLMSCSEKQESVVHLKSMMNHFLFDTELPNKQPQIDYQKPLYVKSGSETPDQIGPPPIPEYDLGDLRENTPIAVWRAAFSKRFPQEAEKRDPSLTQDYGRDPQYADAAIDAMREQKMAELQRYLTMKNRSHS</sequence>
<dbReference type="Pfam" id="PF05783">
    <property type="entry name" value="DLIC"/>
    <property type="match status" value="1"/>
</dbReference>
<accession>A0A814YQZ7</accession>
<evidence type="ECO:0000256" key="3">
    <source>
        <dbReference type="ARBA" id="ARBA00004430"/>
    </source>
</evidence>
<evidence type="ECO:0000256" key="7">
    <source>
        <dbReference type="ARBA" id="ARBA00022490"/>
    </source>
</evidence>
<evidence type="ECO:0000256" key="2">
    <source>
        <dbReference type="ARBA" id="ARBA00004300"/>
    </source>
</evidence>
<comment type="subcellular location">
    <subcellularLocation>
        <location evidence="3">Cytoplasm</location>
        <location evidence="3">Cytoskeleton</location>
        <location evidence="3">Cilium axoneme</location>
    </subcellularLocation>
    <subcellularLocation>
        <location evidence="1">Cytoplasm</location>
        <location evidence="1">Cytoskeleton</location>
        <location evidence="1">Cilium basal body</location>
    </subcellularLocation>
    <subcellularLocation>
        <location evidence="2">Cytoplasm</location>
        <location evidence="2">Cytoskeleton</location>
        <location evidence="2">Microtubule organizing center</location>
        <location evidence="2">Centrosome</location>
    </subcellularLocation>
</comment>
<evidence type="ECO:0000256" key="14">
    <source>
        <dbReference type="ARBA" id="ARBA00023273"/>
    </source>
</evidence>
<evidence type="ECO:0000313" key="16">
    <source>
        <dbReference type="EMBL" id="CAF1232148.1"/>
    </source>
</evidence>
<evidence type="ECO:0000313" key="17">
    <source>
        <dbReference type="EMBL" id="CAF1672723.1"/>
    </source>
</evidence>
<evidence type="ECO:0000256" key="4">
    <source>
        <dbReference type="ARBA" id="ARBA00006831"/>
    </source>
</evidence>
<evidence type="ECO:0000256" key="10">
    <source>
        <dbReference type="ARBA" id="ARBA00023017"/>
    </source>
</evidence>
<comment type="similarity">
    <text evidence="4">Belongs to the dynein light intermediate chain family.</text>
</comment>
<evidence type="ECO:0000256" key="11">
    <source>
        <dbReference type="ARBA" id="ARBA00023069"/>
    </source>
</evidence>
<keyword evidence="10" id="KW-0243">Dynein</keyword>
<evidence type="ECO:0000256" key="12">
    <source>
        <dbReference type="ARBA" id="ARBA00023175"/>
    </source>
</evidence>
<dbReference type="Gene3D" id="3.40.50.300">
    <property type="entry name" value="P-loop containing nucleotide triphosphate hydrolases"/>
    <property type="match status" value="1"/>
</dbReference>